<reference evidence="3" key="1">
    <citation type="submission" date="2020-08" db="EMBL/GenBank/DDBJ databases">
        <title>Genome public.</title>
        <authorList>
            <person name="Liu C."/>
            <person name="Sun Q."/>
        </authorList>
    </citation>
    <scope>NUCLEOTIDE SEQUENCE</scope>
    <source>
        <strain evidence="3">NSJ-42</strain>
    </source>
</reference>
<evidence type="ECO:0000259" key="2">
    <source>
        <dbReference type="Pfam" id="PF01695"/>
    </source>
</evidence>
<dbReference type="NCBIfam" id="NF005992">
    <property type="entry name" value="PRK08116.1"/>
    <property type="match status" value="1"/>
</dbReference>
<dbReference type="EMBL" id="JACOOQ010000010">
    <property type="protein sequence ID" value="MBC5640232.1"/>
    <property type="molecule type" value="Genomic_DNA"/>
</dbReference>
<feature type="domain" description="IstB-like ATP-binding" evidence="2">
    <location>
        <begin position="53"/>
        <end position="246"/>
    </location>
</feature>
<keyword evidence="4" id="KW-1185">Reference proteome</keyword>
<proteinExistence type="predicted"/>
<sequence length="261" mass="30079">MDSILEATLLKCDKCNSYINKKIVLFGRERIVPVICECKKAQLEQQRIKEENEEKRNRLKRLLDNSLMKGEVLEKTFERWDFDKGSQKMYNIAFKYTENFKIAKENNLGLLIYGDVGNGKSHMSFCIANKLLSLGNPVIATSMDGLLNRIKQSFNKWGSEGETEIVNSLVNADLLVLDDLGTENKSEWSVSKVYNIIDARYRSNLPIIITTNLTITELENTYGKRTIDRINEMCTFYKNDGPSVRKEIGKSKNELWKEILK</sequence>
<keyword evidence="3" id="KW-0547">Nucleotide-binding</keyword>
<keyword evidence="3" id="KW-0067">ATP-binding</keyword>
<dbReference type="Proteomes" id="UP000662088">
    <property type="component" value="Unassembled WGS sequence"/>
</dbReference>
<dbReference type="InterPro" id="IPR002611">
    <property type="entry name" value="IstB_ATP-bd"/>
</dbReference>
<keyword evidence="1" id="KW-0175">Coiled coil</keyword>
<dbReference type="PANTHER" id="PTHR30050">
    <property type="entry name" value="CHROMOSOMAL REPLICATION INITIATOR PROTEIN DNAA"/>
    <property type="match status" value="1"/>
</dbReference>
<dbReference type="PANTHER" id="PTHR30050:SF4">
    <property type="entry name" value="ATP-BINDING PROTEIN RV3427C IN INSERTION SEQUENCE-RELATED"/>
    <property type="match status" value="1"/>
</dbReference>
<organism evidence="3 4">
    <name type="scientific">Clostridium lentum</name>
    <dbReference type="NCBI Taxonomy" id="2763037"/>
    <lineage>
        <taxon>Bacteria</taxon>
        <taxon>Bacillati</taxon>
        <taxon>Bacillota</taxon>
        <taxon>Clostridia</taxon>
        <taxon>Eubacteriales</taxon>
        <taxon>Clostridiaceae</taxon>
        <taxon>Clostridium</taxon>
    </lineage>
</organism>
<comment type="caution">
    <text evidence="3">The sequence shown here is derived from an EMBL/GenBank/DDBJ whole genome shotgun (WGS) entry which is preliminary data.</text>
</comment>
<evidence type="ECO:0000313" key="4">
    <source>
        <dbReference type="Proteomes" id="UP000662088"/>
    </source>
</evidence>
<dbReference type="Gene3D" id="3.40.50.300">
    <property type="entry name" value="P-loop containing nucleotide triphosphate hydrolases"/>
    <property type="match status" value="1"/>
</dbReference>
<protein>
    <submittedName>
        <fullName evidence="3">ATP-binding protein</fullName>
    </submittedName>
</protein>
<dbReference type="InterPro" id="IPR027417">
    <property type="entry name" value="P-loop_NTPase"/>
</dbReference>
<evidence type="ECO:0000313" key="3">
    <source>
        <dbReference type="EMBL" id="MBC5640232.1"/>
    </source>
</evidence>
<dbReference type="GO" id="GO:0006260">
    <property type="term" value="P:DNA replication"/>
    <property type="evidence" value="ECO:0007669"/>
    <property type="project" value="TreeGrafter"/>
</dbReference>
<accession>A0A8I0A8M5</accession>
<name>A0A8I0A8M5_9CLOT</name>
<evidence type="ECO:0000256" key="1">
    <source>
        <dbReference type="SAM" id="Coils"/>
    </source>
</evidence>
<dbReference type="AlphaFoldDB" id="A0A8I0A8M5"/>
<dbReference type="SUPFAM" id="SSF52540">
    <property type="entry name" value="P-loop containing nucleoside triphosphate hydrolases"/>
    <property type="match status" value="1"/>
</dbReference>
<dbReference type="Pfam" id="PF01695">
    <property type="entry name" value="IstB_IS21"/>
    <property type="match status" value="1"/>
</dbReference>
<gene>
    <name evidence="3" type="ORF">H8R92_07255</name>
</gene>
<dbReference type="GO" id="GO:0005524">
    <property type="term" value="F:ATP binding"/>
    <property type="evidence" value="ECO:0007669"/>
    <property type="project" value="UniProtKB-KW"/>
</dbReference>
<feature type="coiled-coil region" evidence="1">
    <location>
        <begin position="36"/>
        <end position="69"/>
    </location>
</feature>